<dbReference type="InterPro" id="IPR009936">
    <property type="entry name" value="DUF1468"/>
</dbReference>
<feature type="transmembrane region" description="Helical" evidence="1">
    <location>
        <begin position="12"/>
        <end position="28"/>
    </location>
</feature>
<accession>A0A521FQV4</accession>
<dbReference type="Proteomes" id="UP000319014">
    <property type="component" value="Unassembled WGS sequence"/>
</dbReference>
<keyword evidence="1" id="KW-0472">Membrane</keyword>
<gene>
    <name evidence="3" type="ORF">SAMN06265221_1347</name>
</gene>
<name>A0A521FQV4_9RHOB</name>
<feature type="transmembrane region" description="Helical" evidence="1">
    <location>
        <begin position="80"/>
        <end position="109"/>
    </location>
</feature>
<dbReference type="RefSeq" id="WP_142664939.1">
    <property type="nucleotide sequence ID" value="NZ_FXTK01000034.1"/>
</dbReference>
<feature type="domain" description="DUF1468" evidence="2">
    <location>
        <begin position="15"/>
        <end position="148"/>
    </location>
</feature>
<feature type="transmembrane region" description="Helical" evidence="1">
    <location>
        <begin position="121"/>
        <end position="139"/>
    </location>
</feature>
<protein>
    <submittedName>
        <fullName evidence="3">Putative tricarboxylic transport membrane protein</fullName>
    </submittedName>
</protein>
<dbReference type="AlphaFoldDB" id="A0A521FQV4"/>
<evidence type="ECO:0000313" key="4">
    <source>
        <dbReference type="Proteomes" id="UP000319014"/>
    </source>
</evidence>
<keyword evidence="1" id="KW-1133">Transmembrane helix</keyword>
<dbReference type="Pfam" id="PF07331">
    <property type="entry name" value="TctB"/>
    <property type="match status" value="1"/>
</dbReference>
<sequence length="156" mass="16933">MSTPTASRLHRPTLVIGIGLFAIAAITWHDAANMKIRASYGMGADAASYFISIFLGLLGLGHLISAFRRQTDPEPSDWKAVLWVSLGLLSLIAALWFDLGFVLGSTLLFCFTARAFGRKALLADIVLGFVIATGIFLLFNKVLTLGLPMGPFERLF</sequence>
<evidence type="ECO:0000259" key="2">
    <source>
        <dbReference type="Pfam" id="PF07331"/>
    </source>
</evidence>
<dbReference type="OrthoDB" id="7347328at2"/>
<feature type="transmembrane region" description="Helical" evidence="1">
    <location>
        <begin position="49"/>
        <end position="68"/>
    </location>
</feature>
<proteinExistence type="predicted"/>
<keyword evidence="4" id="KW-1185">Reference proteome</keyword>
<evidence type="ECO:0000313" key="3">
    <source>
        <dbReference type="EMBL" id="SMO98434.1"/>
    </source>
</evidence>
<evidence type="ECO:0000256" key="1">
    <source>
        <dbReference type="SAM" id="Phobius"/>
    </source>
</evidence>
<dbReference type="EMBL" id="FXTK01000034">
    <property type="protein sequence ID" value="SMO98434.1"/>
    <property type="molecule type" value="Genomic_DNA"/>
</dbReference>
<organism evidence="3 4">
    <name type="scientific">Paracoccus laeviglucosivorans</name>
    <dbReference type="NCBI Taxonomy" id="1197861"/>
    <lineage>
        <taxon>Bacteria</taxon>
        <taxon>Pseudomonadati</taxon>
        <taxon>Pseudomonadota</taxon>
        <taxon>Alphaproteobacteria</taxon>
        <taxon>Rhodobacterales</taxon>
        <taxon>Paracoccaceae</taxon>
        <taxon>Paracoccus</taxon>
    </lineage>
</organism>
<reference evidence="3 4" key="1">
    <citation type="submission" date="2017-05" db="EMBL/GenBank/DDBJ databases">
        <authorList>
            <person name="Varghese N."/>
            <person name="Submissions S."/>
        </authorList>
    </citation>
    <scope>NUCLEOTIDE SEQUENCE [LARGE SCALE GENOMIC DNA]</scope>
    <source>
        <strain evidence="3 4">DSM 100094</strain>
    </source>
</reference>
<keyword evidence="1" id="KW-0812">Transmembrane</keyword>